<evidence type="ECO:0000256" key="1">
    <source>
        <dbReference type="SAM" id="SignalP"/>
    </source>
</evidence>
<comment type="caution">
    <text evidence="2">The sequence shown here is derived from an EMBL/GenBank/DDBJ whole genome shotgun (WGS) entry which is preliminary data.</text>
</comment>
<accession>A0A0P7BQ43</accession>
<gene>
    <name evidence="2" type="ORF">AFM12_01100</name>
</gene>
<dbReference type="Proteomes" id="UP000050454">
    <property type="component" value="Unassembled WGS sequence"/>
</dbReference>
<name>A0A0P7BQ43_9BACT</name>
<dbReference type="RefSeq" id="WP_055143315.1">
    <property type="nucleotide sequence ID" value="NZ_JXSZ01000005.1"/>
</dbReference>
<dbReference type="EMBL" id="LGTQ01000005">
    <property type="protein sequence ID" value="KPM49257.1"/>
    <property type="molecule type" value="Genomic_DNA"/>
</dbReference>
<sequence length="94" mass="10571">MKSTLTLLFGLLGCGAFAQSIQYSDESGIHYSTKPVLESEIFQLEDYLVSKNSDSKTFGSTMPVIDVRVVDPQMAIKVESDDKMPNLFFEKKRK</sequence>
<feature type="signal peptide" evidence="1">
    <location>
        <begin position="1"/>
        <end position="18"/>
    </location>
</feature>
<organism evidence="2 3">
    <name type="scientific">Jiulongibacter sediminis</name>
    <dbReference type="NCBI Taxonomy" id="1605367"/>
    <lineage>
        <taxon>Bacteria</taxon>
        <taxon>Pseudomonadati</taxon>
        <taxon>Bacteroidota</taxon>
        <taxon>Cytophagia</taxon>
        <taxon>Cytophagales</taxon>
        <taxon>Leadbetterellaceae</taxon>
        <taxon>Jiulongibacter</taxon>
    </lineage>
</organism>
<evidence type="ECO:0008006" key="4">
    <source>
        <dbReference type="Google" id="ProtNLM"/>
    </source>
</evidence>
<keyword evidence="1" id="KW-0732">Signal</keyword>
<evidence type="ECO:0000313" key="3">
    <source>
        <dbReference type="Proteomes" id="UP000050454"/>
    </source>
</evidence>
<keyword evidence="3" id="KW-1185">Reference proteome</keyword>
<proteinExistence type="predicted"/>
<dbReference type="AlphaFoldDB" id="A0A0P7BQ43"/>
<protein>
    <recommendedName>
        <fullName evidence="4">DUF4124 domain-containing protein</fullName>
    </recommendedName>
</protein>
<feature type="chain" id="PRO_5006136083" description="DUF4124 domain-containing protein" evidence="1">
    <location>
        <begin position="19"/>
        <end position="94"/>
    </location>
</feature>
<evidence type="ECO:0000313" key="2">
    <source>
        <dbReference type="EMBL" id="KPM49257.1"/>
    </source>
</evidence>
<dbReference type="STRING" id="1605367.AFM12_01100"/>
<reference evidence="2 3" key="1">
    <citation type="submission" date="2015-07" db="EMBL/GenBank/DDBJ databases">
        <title>The draft genome sequence of Leadbetterella sp. JN14-9.</title>
        <authorList>
            <person name="Liu Y."/>
            <person name="Du J."/>
            <person name="Shao Z."/>
        </authorList>
    </citation>
    <scope>NUCLEOTIDE SEQUENCE [LARGE SCALE GENOMIC DNA]</scope>
    <source>
        <strain evidence="2 3">JN14-9</strain>
    </source>
</reference>